<name>A0ABS0SID6_9FLAO</name>
<reference evidence="1 2" key="1">
    <citation type="journal article" date="2021" name="Int. J. Syst. Evol. Microbiol.">
        <title>Capnocytophaga periodontitidis sp. nov., isolated from subgingival plaque of periodontitis patient.</title>
        <authorList>
            <person name="Zhang Y."/>
            <person name="Qiao D."/>
            <person name="Shi W."/>
            <person name="Wu D."/>
            <person name="Cai M."/>
        </authorList>
    </citation>
    <scope>NUCLEOTIDE SEQUENCE [LARGE SCALE GENOMIC DNA]</scope>
    <source>
        <strain evidence="1 2">051621</strain>
    </source>
</reference>
<sequence>MNNLILFFIILFSISCTYKGNLSEVNYIKKRYELHENYDPYCDYYTYNLKRRYIRFLMVYDSLGQLIEYHQMGSEGLVSYSKNPVKNVSGKLEKGMNFYTKLNKEKNYILDYNGYKVDTIRDFEFVRGKKQIVTPAKKGIFLLFEYE</sequence>
<dbReference type="Proteomes" id="UP000641139">
    <property type="component" value="Unassembled WGS sequence"/>
</dbReference>
<accession>A0ABS0SID6</accession>
<dbReference type="EMBL" id="JAEFDC010000001">
    <property type="protein sequence ID" value="MBI1645576.1"/>
    <property type="molecule type" value="Genomic_DNA"/>
</dbReference>
<evidence type="ECO:0008006" key="3">
    <source>
        <dbReference type="Google" id="ProtNLM"/>
    </source>
</evidence>
<evidence type="ECO:0000313" key="1">
    <source>
        <dbReference type="EMBL" id="MBI1645576.1"/>
    </source>
</evidence>
<organism evidence="1 2">
    <name type="scientific">Capnocytophaga periodontitidis</name>
    <dbReference type="NCBI Taxonomy" id="2795027"/>
    <lineage>
        <taxon>Bacteria</taxon>
        <taxon>Pseudomonadati</taxon>
        <taxon>Bacteroidota</taxon>
        <taxon>Flavobacteriia</taxon>
        <taxon>Flavobacteriales</taxon>
        <taxon>Flavobacteriaceae</taxon>
        <taxon>Capnocytophaga</taxon>
    </lineage>
</organism>
<comment type="caution">
    <text evidence="1">The sequence shown here is derived from an EMBL/GenBank/DDBJ whole genome shotgun (WGS) entry which is preliminary data.</text>
</comment>
<gene>
    <name evidence="1" type="ORF">I7X30_00680</name>
</gene>
<proteinExistence type="predicted"/>
<protein>
    <recommendedName>
        <fullName evidence="3">Lipoprotein</fullName>
    </recommendedName>
</protein>
<keyword evidence="2" id="KW-1185">Reference proteome</keyword>
<evidence type="ECO:0000313" key="2">
    <source>
        <dbReference type="Proteomes" id="UP000641139"/>
    </source>
</evidence>
<dbReference type="RefSeq" id="WP_198465609.1">
    <property type="nucleotide sequence ID" value="NZ_JAEFDC010000001.1"/>
</dbReference>